<reference evidence="1" key="1">
    <citation type="submission" date="2021-05" db="EMBL/GenBank/DDBJ databases">
        <title>A free-living protist that lacks canonical eukaryotic 1 DNA replication and segregation systems.</title>
        <authorList>
            <person name="Salas-Leiva D.E."/>
            <person name="Tromer E.C."/>
            <person name="Curtis B.A."/>
            <person name="Jerlstrom-Hultqvist J."/>
            <person name="Kolisko M."/>
            <person name="Yi Z."/>
            <person name="Salas-Leiva J.S."/>
            <person name="Gallot-Lavallee L."/>
            <person name="Kops G.J.P.L."/>
            <person name="Archibald J.M."/>
            <person name="Simpson A.G.B."/>
            <person name="Roger A.J."/>
        </authorList>
    </citation>
    <scope>NUCLEOTIDE SEQUENCE</scope>
    <source>
        <strain evidence="1">BICM</strain>
    </source>
</reference>
<dbReference type="AlphaFoldDB" id="A0A8J6DZM9"/>
<accession>A0A8J6DZM9</accession>
<keyword evidence="2" id="KW-1185">Reference proteome</keyword>
<organism evidence="1 2">
    <name type="scientific">Carpediemonas membranifera</name>
    <dbReference type="NCBI Taxonomy" id="201153"/>
    <lineage>
        <taxon>Eukaryota</taxon>
        <taxon>Metamonada</taxon>
        <taxon>Carpediemonas-like organisms</taxon>
        <taxon>Carpediemonas</taxon>
    </lineage>
</organism>
<dbReference type="EMBL" id="JAHDYR010000064">
    <property type="protein sequence ID" value="KAG9390641.1"/>
    <property type="molecule type" value="Genomic_DNA"/>
</dbReference>
<comment type="caution">
    <text evidence="1">The sequence shown here is derived from an EMBL/GenBank/DDBJ whole genome shotgun (WGS) entry which is preliminary data.</text>
</comment>
<dbReference type="Proteomes" id="UP000717585">
    <property type="component" value="Unassembled WGS sequence"/>
</dbReference>
<gene>
    <name evidence="1" type="ORF">J8273_8006</name>
</gene>
<evidence type="ECO:0000313" key="2">
    <source>
        <dbReference type="Proteomes" id="UP000717585"/>
    </source>
</evidence>
<evidence type="ECO:0000313" key="1">
    <source>
        <dbReference type="EMBL" id="KAG9390641.1"/>
    </source>
</evidence>
<proteinExistence type="predicted"/>
<protein>
    <submittedName>
        <fullName evidence="1">Uncharacterized protein</fullName>
    </submittedName>
</protein>
<name>A0A8J6DZM9_9EUKA</name>
<sequence>MINIQSIRNCCAPLSTTALWIFAEHHTMWVNVLVITRTNSLVGGVAVRADDGGAILVNHVKIDDNVIPLEKGNYLSRELSIWRARNEHTSRLGESRAPVEDFQANGGGDGMVMRRRVSDCDVCSCADVHEEDALWKPWRRRSPYRLKT</sequence>